<dbReference type="SMART" id="SM00898">
    <property type="entry name" value="Fapy_DNA_glyco"/>
    <property type="match status" value="1"/>
</dbReference>
<feature type="active site" description="Proton donor" evidence="15">
    <location>
        <position position="3"/>
    </location>
</feature>
<evidence type="ECO:0000256" key="11">
    <source>
        <dbReference type="ARBA" id="ARBA00023239"/>
    </source>
</evidence>
<reference evidence="19" key="1">
    <citation type="submission" date="2015-08" db="EMBL/GenBank/DDBJ databases">
        <authorList>
            <person name="Varghese N."/>
        </authorList>
    </citation>
    <scope>NUCLEOTIDE SEQUENCE [LARGE SCALE GENOMIC DNA]</scope>
    <source>
        <strain evidence="19">DSM 27808</strain>
    </source>
</reference>
<feature type="domain" description="Formamidopyrimidine-DNA glycosylase catalytic" evidence="17">
    <location>
        <begin position="2"/>
        <end position="112"/>
    </location>
</feature>
<comment type="catalytic activity">
    <reaction evidence="1 15">
        <text>Hydrolysis of DNA containing ring-opened 7-methylguanine residues, releasing 2,6-diamino-4-hydroxy-5-(N-methyl)formamidopyrimidine.</text>
        <dbReference type="EC" id="3.2.2.23"/>
    </reaction>
</comment>
<dbReference type="SUPFAM" id="SSF46946">
    <property type="entry name" value="S13-like H2TH domain"/>
    <property type="match status" value="1"/>
</dbReference>
<evidence type="ECO:0000256" key="14">
    <source>
        <dbReference type="ARBA" id="ARBA00044632"/>
    </source>
</evidence>
<dbReference type="GO" id="GO:0140078">
    <property type="term" value="F:class I DNA-(apurinic or apyrimidinic site) endonuclease activity"/>
    <property type="evidence" value="ECO:0007669"/>
    <property type="project" value="UniProtKB-EC"/>
</dbReference>
<evidence type="ECO:0000256" key="1">
    <source>
        <dbReference type="ARBA" id="ARBA00001668"/>
    </source>
</evidence>
<dbReference type="GO" id="GO:0034039">
    <property type="term" value="F:8-oxo-7,8-dihydroguanine DNA N-glycosylase activity"/>
    <property type="evidence" value="ECO:0007669"/>
    <property type="project" value="TreeGrafter"/>
</dbReference>
<gene>
    <name evidence="15" type="primary">mutM</name>
    <name evidence="15" type="synonym">fpg</name>
    <name evidence="18" type="ORF">Ga0061064_2119</name>
</gene>
<comment type="catalytic activity">
    <reaction evidence="14 15">
        <text>2'-deoxyribonucleotide-(2'-deoxyribose 5'-phosphate)-2'-deoxyribonucleotide-DNA = a 3'-end 2'-deoxyribonucleotide-(2,3-dehydro-2,3-deoxyribose 5'-phosphate)-DNA + a 5'-end 5'-phospho-2'-deoxyribonucleoside-DNA + H(+)</text>
        <dbReference type="Rhea" id="RHEA:66592"/>
        <dbReference type="Rhea" id="RHEA-COMP:13180"/>
        <dbReference type="Rhea" id="RHEA-COMP:16897"/>
        <dbReference type="Rhea" id="RHEA-COMP:17067"/>
        <dbReference type="ChEBI" id="CHEBI:15378"/>
        <dbReference type="ChEBI" id="CHEBI:136412"/>
        <dbReference type="ChEBI" id="CHEBI:157695"/>
        <dbReference type="ChEBI" id="CHEBI:167181"/>
        <dbReference type="EC" id="4.2.99.18"/>
    </reaction>
</comment>
<proteinExistence type="inferred from homology"/>
<evidence type="ECO:0000256" key="4">
    <source>
        <dbReference type="ARBA" id="ARBA00022723"/>
    </source>
</evidence>
<evidence type="ECO:0000256" key="9">
    <source>
        <dbReference type="ARBA" id="ARBA00023125"/>
    </source>
</evidence>
<keyword evidence="13 15" id="KW-0326">Glycosidase</keyword>
<dbReference type="NCBIfam" id="TIGR00577">
    <property type="entry name" value="fpg"/>
    <property type="match status" value="1"/>
</dbReference>
<evidence type="ECO:0000256" key="12">
    <source>
        <dbReference type="ARBA" id="ARBA00023268"/>
    </source>
</evidence>
<dbReference type="EC" id="4.2.99.18" evidence="15"/>
<dbReference type="CDD" id="cd08966">
    <property type="entry name" value="EcFpg-like_N"/>
    <property type="match status" value="1"/>
</dbReference>
<dbReference type="Pfam" id="PF06827">
    <property type="entry name" value="zf-FPG_IleRS"/>
    <property type="match status" value="1"/>
</dbReference>
<dbReference type="RefSeq" id="WP_055439758.1">
    <property type="nucleotide sequence ID" value="NZ_CYHB01000008.1"/>
</dbReference>
<dbReference type="SMART" id="SM01232">
    <property type="entry name" value="H2TH"/>
    <property type="match status" value="1"/>
</dbReference>
<evidence type="ECO:0000313" key="19">
    <source>
        <dbReference type="Proteomes" id="UP000182598"/>
    </source>
</evidence>
<dbReference type="SUPFAM" id="SSF81624">
    <property type="entry name" value="N-terminal domain of MutM-like DNA repair proteins"/>
    <property type="match status" value="1"/>
</dbReference>
<evidence type="ECO:0000259" key="16">
    <source>
        <dbReference type="PROSITE" id="PS51066"/>
    </source>
</evidence>
<dbReference type="GO" id="GO:0008270">
    <property type="term" value="F:zinc ion binding"/>
    <property type="evidence" value="ECO:0007669"/>
    <property type="project" value="UniProtKB-UniRule"/>
</dbReference>
<dbReference type="PROSITE" id="PS01242">
    <property type="entry name" value="ZF_FPG_1"/>
    <property type="match status" value="1"/>
</dbReference>
<feature type="binding site" evidence="15">
    <location>
        <position position="90"/>
    </location>
    <ligand>
        <name>DNA</name>
        <dbReference type="ChEBI" id="CHEBI:16991"/>
    </ligand>
</feature>
<dbReference type="GO" id="GO:0003684">
    <property type="term" value="F:damaged DNA binding"/>
    <property type="evidence" value="ECO:0007669"/>
    <property type="project" value="InterPro"/>
</dbReference>
<keyword evidence="11 15" id="KW-0456">Lyase</keyword>
<evidence type="ECO:0000256" key="13">
    <source>
        <dbReference type="ARBA" id="ARBA00023295"/>
    </source>
</evidence>
<keyword evidence="7 15" id="KW-0378">Hydrolase</keyword>
<dbReference type="Gene3D" id="3.20.190.10">
    <property type="entry name" value="MutM-like, N-terminal"/>
    <property type="match status" value="1"/>
</dbReference>
<comment type="function">
    <text evidence="15">Involved in base excision repair of DNA damaged by oxidation or by mutagenic agents. Acts as DNA glycosylase that recognizes and removes damaged bases. Has a preference for oxidized purines, such as 7,8-dihydro-8-oxoguanine (8-oxoG). Has AP (apurinic/apyrimidinic) lyase activity and introduces nicks in the DNA strand. Cleaves the DNA backbone by beta-delta elimination to generate a single-strand break at the site of the removed base with both 3'- and 5'-phosphates.</text>
</comment>
<evidence type="ECO:0000256" key="7">
    <source>
        <dbReference type="ARBA" id="ARBA00022801"/>
    </source>
</evidence>
<dbReference type="PROSITE" id="PS51066">
    <property type="entry name" value="ZF_FPG_2"/>
    <property type="match status" value="1"/>
</dbReference>
<keyword evidence="4 15" id="KW-0479">Metal-binding</keyword>
<evidence type="ECO:0000256" key="5">
    <source>
        <dbReference type="ARBA" id="ARBA00022763"/>
    </source>
</evidence>
<evidence type="ECO:0000259" key="17">
    <source>
        <dbReference type="PROSITE" id="PS51068"/>
    </source>
</evidence>
<protein>
    <recommendedName>
        <fullName evidence="15">Formamidopyrimidine-DNA glycosylase</fullName>
        <shortName evidence="15">Fapy-DNA glycosylase</shortName>
        <ecNumber evidence="15">3.2.2.23</ecNumber>
    </recommendedName>
    <alternativeName>
        <fullName evidence="15">DNA-(apurinic or apyrimidinic site) lyase MutM</fullName>
        <shortName evidence="15">AP lyase MutM</shortName>
        <ecNumber evidence="15">4.2.99.18</ecNumber>
    </alternativeName>
</protein>
<keyword evidence="19" id="KW-1185">Reference proteome</keyword>
<evidence type="ECO:0000256" key="6">
    <source>
        <dbReference type="ARBA" id="ARBA00022771"/>
    </source>
</evidence>
<evidence type="ECO:0000256" key="15">
    <source>
        <dbReference type="HAMAP-Rule" id="MF_00103"/>
    </source>
</evidence>
<dbReference type="Pfam" id="PF01149">
    <property type="entry name" value="Fapy_DNA_glyco"/>
    <property type="match status" value="1"/>
</dbReference>
<accession>A0A0K6HB80</accession>
<feature type="binding site" evidence="15">
    <location>
        <position position="152"/>
    </location>
    <ligand>
        <name>DNA</name>
        <dbReference type="ChEBI" id="CHEBI:16991"/>
    </ligand>
</feature>
<dbReference type="AlphaFoldDB" id="A0A0K6HB80"/>
<keyword evidence="6 15" id="KW-0863">Zinc-finger</keyword>
<feature type="active site" description="Proton donor; for beta-elimination activity" evidence="15">
    <location>
        <position position="57"/>
    </location>
</feature>
<dbReference type="InterPro" id="IPR010663">
    <property type="entry name" value="Znf_FPG/IleRS"/>
</dbReference>
<dbReference type="InterPro" id="IPR015887">
    <property type="entry name" value="DNA_glyclase_Znf_dom_DNA_BS"/>
</dbReference>
<feature type="binding site" evidence="15">
    <location>
        <position position="109"/>
    </location>
    <ligand>
        <name>DNA</name>
        <dbReference type="ChEBI" id="CHEBI:16991"/>
    </ligand>
</feature>
<evidence type="ECO:0000256" key="10">
    <source>
        <dbReference type="ARBA" id="ARBA00023204"/>
    </source>
</evidence>
<keyword evidence="5 15" id="KW-0227">DNA damage</keyword>
<dbReference type="InterPro" id="IPR035937">
    <property type="entry name" value="FPG_N"/>
</dbReference>
<keyword evidence="9 15" id="KW-0238">DNA-binding</keyword>
<dbReference type="InterPro" id="IPR000214">
    <property type="entry name" value="Znf_DNA_glyclase/AP_lyase"/>
</dbReference>
<dbReference type="Pfam" id="PF06831">
    <property type="entry name" value="H2TH"/>
    <property type="match status" value="1"/>
</dbReference>
<dbReference type="EC" id="3.2.2.23" evidence="15"/>
<dbReference type="PROSITE" id="PS51068">
    <property type="entry name" value="FPG_CAT"/>
    <property type="match status" value="1"/>
</dbReference>
<dbReference type="PANTHER" id="PTHR22993">
    <property type="entry name" value="FORMAMIDOPYRIMIDINE-DNA GLYCOSYLASE"/>
    <property type="match status" value="1"/>
</dbReference>
<name>A0A0K6HB80_9GAMM</name>
<feature type="domain" description="FPG-type" evidence="16">
    <location>
        <begin position="237"/>
        <end position="271"/>
    </location>
</feature>
<evidence type="ECO:0000313" key="18">
    <source>
        <dbReference type="EMBL" id="CUA88250.1"/>
    </source>
</evidence>
<keyword evidence="8 15" id="KW-0862">Zinc</keyword>
<dbReference type="PANTHER" id="PTHR22993:SF9">
    <property type="entry name" value="FORMAMIDOPYRIMIDINE-DNA GLYCOSYLASE"/>
    <property type="match status" value="1"/>
</dbReference>
<dbReference type="HAMAP" id="MF_00103">
    <property type="entry name" value="Fapy_DNA_glycosyl"/>
    <property type="match status" value="1"/>
</dbReference>
<dbReference type="InterPro" id="IPR015886">
    <property type="entry name" value="H2TH_FPG"/>
</dbReference>
<sequence>MPELPEVEVSRRGIAPHLENQQIADVVVRDRRLRWPIPEAVSTVVGATITRVERRAKYLIIHTTQGYLIVHLGMSGALRVVPTDTLVVKHDHIDLVLTSGWCLRFNDPRRFGCWLYSKQHPAVSHPLLAKLGPEPLTDTFNVEHLYSVSRGKQQAIKTFIMDNHVVVGVGNIYANESLFKAGINPKRAAGKISRARYERLVPIIKETLAKAIEQGGTTLQDFTQADGQPGYFKQELMVYGRGGKLCMQCGERLKEIRLGQRSTVYCTQCQR</sequence>
<dbReference type="Proteomes" id="UP000182598">
    <property type="component" value="Unassembled WGS sequence"/>
</dbReference>
<dbReference type="NCBIfam" id="NF002211">
    <property type="entry name" value="PRK01103.1"/>
    <property type="match status" value="1"/>
</dbReference>
<comment type="cofactor">
    <cofactor evidence="15">
        <name>Zn(2+)</name>
        <dbReference type="ChEBI" id="CHEBI:29105"/>
    </cofactor>
    <text evidence="15">Binds 1 zinc ion per subunit.</text>
</comment>
<comment type="subunit">
    <text evidence="3 15">Monomer.</text>
</comment>
<keyword evidence="12 15" id="KW-0511">Multifunctional enzyme</keyword>
<dbReference type="SUPFAM" id="SSF57716">
    <property type="entry name" value="Glucocorticoid receptor-like (DNA-binding domain)"/>
    <property type="match status" value="1"/>
</dbReference>
<dbReference type="GO" id="GO:0006284">
    <property type="term" value="P:base-excision repair"/>
    <property type="evidence" value="ECO:0007669"/>
    <property type="project" value="InterPro"/>
</dbReference>
<dbReference type="InterPro" id="IPR010979">
    <property type="entry name" value="Ribosomal_uS13-like_H2TH"/>
</dbReference>
<feature type="active site" description="Schiff-base intermediate with DNA" evidence="15">
    <location>
        <position position="2"/>
    </location>
</feature>
<dbReference type="InterPro" id="IPR020629">
    <property type="entry name" value="FPG_Glyclase"/>
</dbReference>
<evidence type="ECO:0000256" key="3">
    <source>
        <dbReference type="ARBA" id="ARBA00011245"/>
    </source>
</evidence>
<dbReference type="FunFam" id="3.20.190.10:FF:000001">
    <property type="entry name" value="Formamidopyrimidine-DNA glycosylase"/>
    <property type="match status" value="1"/>
</dbReference>
<dbReference type="FunFam" id="1.10.8.50:FF:000003">
    <property type="entry name" value="Formamidopyrimidine-DNA glycosylase"/>
    <property type="match status" value="1"/>
</dbReference>
<dbReference type="Gene3D" id="1.10.8.50">
    <property type="match status" value="1"/>
</dbReference>
<dbReference type="OrthoDB" id="9800855at2"/>
<comment type="similarity">
    <text evidence="2 15">Belongs to the FPG family.</text>
</comment>
<feature type="active site" description="Proton donor; for delta-elimination activity" evidence="15">
    <location>
        <position position="261"/>
    </location>
</feature>
<organism evidence="18 19">
    <name type="scientific">Pseudidiomarina woesei</name>
    <dbReference type="NCBI Taxonomy" id="1381080"/>
    <lineage>
        <taxon>Bacteria</taxon>
        <taxon>Pseudomonadati</taxon>
        <taxon>Pseudomonadota</taxon>
        <taxon>Gammaproteobacteria</taxon>
        <taxon>Alteromonadales</taxon>
        <taxon>Idiomarinaceae</taxon>
        <taxon>Pseudidiomarina</taxon>
    </lineage>
</organism>
<evidence type="ECO:0000256" key="8">
    <source>
        <dbReference type="ARBA" id="ARBA00022833"/>
    </source>
</evidence>
<dbReference type="InterPro" id="IPR012319">
    <property type="entry name" value="FPG_cat"/>
</dbReference>
<dbReference type="EMBL" id="CYHB01000008">
    <property type="protein sequence ID" value="CUA88250.1"/>
    <property type="molecule type" value="Genomic_DNA"/>
</dbReference>
<keyword evidence="10 15" id="KW-0234">DNA repair</keyword>
<evidence type="ECO:0000256" key="2">
    <source>
        <dbReference type="ARBA" id="ARBA00009409"/>
    </source>
</evidence>